<dbReference type="RefSeq" id="WP_001017846.1">
    <property type="nucleotide sequence ID" value="NZ_CAIZUK010000053.1"/>
</dbReference>
<comment type="caution">
    <text evidence="2">The sequence shown here is derived from an EMBL/GenBank/DDBJ whole genome shotgun (WGS) entry which is preliminary data.</text>
</comment>
<dbReference type="Pfam" id="PF01814">
    <property type="entry name" value="Hemerythrin"/>
    <property type="match status" value="1"/>
</dbReference>
<dbReference type="Gene3D" id="1.20.120.520">
    <property type="entry name" value="nmb1532 protein domain like"/>
    <property type="match status" value="1"/>
</dbReference>
<protein>
    <submittedName>
        <fullName evidence="2">Hemerythrin domain-containing protein</fullName>
    </submittedName>
</protein>
<feature type="domain" description="Hemerythrin-like" evidence="1">
    <location>
        <begin position="3"/>
        <end position="133"/>
    </location>
</feature>
<dbReference type="AlphaFoldDB" id="A0A377MUR9"/>
<name>A0A377MUR9_ECOLX</name>
<reference evidence="2" key="1">
    <citation type="journal article" date="2018" name="Genome Biol.">
        <title>SKESA: strategic k-mer extension for scrupulous assemblies.</title>
        <authorList>
            <person name="Souvorov A."/>
            <person name="Agarwala R."/>
            <person name="Lipman D.J."/>
        </authorList>
    </citation>
    <scope>NUCLEOTIDE SEQUENCE</scope>
    <source>
        <strain evidence="2">ST-87-5</strain>
    </source>
</reference>
<dbReference type="Proteomes" id="UP000871786">
    <property type="component" value="Unassembled WGS sequence"/>
</dbReference>
<dbReference type="InterPro" id="IPR012312">
    <property type="entry name" value="Hemerythrin-like"/>
</dbReference>
<proteinExistence type="predicted"/>
<gene>
    <name evidence="2" type="ORF">J5U05_003384</name>
</gene>
<evidence type="ECO:0000259" key="1">
    <source>
        <dbReference type="Pfam" id="PF01814"/>
    </source>
</evidence>
<evidence type="ECO:0000313" key="2">
    <source>
        <dbReference type="EMBL" id="HBA4248214.1"/>
    </source>
</evidence>
<organism evidence="2">
    <name type="scientific">Escherichia coli</name>
    <dbReference type="NCBI Taxonomy" id="562"/>
    <lineage>
        <taxon>Bacteria</taxon>
        <taxon>Pseudomonadati</taxon>
        <taxon>Pseudomonadota</taxon>
        <taxon>Gammaproteobacteria</taxon>
        <taxon>Enterobacterales</taxon>
        <taxon>Enterobacteriaceae</taxon>
        <taxon>Escherichia</taxon>
    </lineage>
</organism>
<sequence>MNIDKMKIQHAEIIHKISRLRELSRAGVTAHAQEIAQTVISMSSVIKVHLSTEDQFLYPYLEKVNDQKLKTMSVNFQREMADIVAEYEKFSRRWNTANKLINCDEAFRRDANVVLRKVHERMQREDHNFYPLVEQL</sequence>
<reference evidence="2" key="2">
    <citation type="submission" date="2021-03" db="EMBL/GenBank/DDBJ databases">
        <authorList>
            <consortium name="NCBI Pathogen Detection Project"/>
        </authorList>
    </citation>
    <scope>NUCLEOTIDE SEQUENCE</scope>
    <source>
        <strain evidence="2">ST-87-5</strain>
    </source>
</reference>
<accession>A0A377MUR9</accession>
<dbReference type="EMBL" id="DADRWU010000034">
    <property type="protein sequence ID" value="HBA4248214.1"/>
    <property type="molecule type" value="Genomic_DNA"/>
</dbReference>